<evidence type="ECO:0000313" key="2">
    <source>
        <dbReference type="Proteomes" id="UP000476176"/>
    </source>
</evidence>
<dbReference type="GO" id="GO:0005509">
    <property type="term" value="F:calcium ion binding"/>
    <property type="evidence" value="ECO:0007669"/>
    <property type="project" value="InterPro"/>
</dbReference>
<dbReference type="Proteomes" id="UP000476176">
    <property type="component" value="Unassembled WGS sequence"/>
</dbReference>
<sequence>TTTIKSGRVDVGMSKEQYEASLVALVAAYNEVEDFSCAASSVLKPVQTYILREAAKGRGTTEEWVYPVVMARLDAETALLTTFQKEYGDGLAKVLSDEFSRDLKKVILTTMRGGVSDFKA</sequence>
<dbReference type="GO" id="GO:0005544">
    <property type="term" value="F:calcium-dependent phospholipid binding"/>
    <property type="evidence" value="ECO:0007669"/>
    <property type="project" value="InterPro"/>
</dbReference>
<evidence type="ECO:0008006" key="3">
    <source>
        <dbReference type="Google" id="ProtNLM"/>
    </source>
</evidence>
<feature type="non-terminal residue" evidence="1">
    <location>
        <position position="1"/>
    </location>
</feature>
<organism evidence="1 2">
    <name type="scientific">Phytophthora fragariae</name>
    <dbReference type="NCBI Taxonomy" id="53985"/>
    <lineage>
        <taxon>Eukaryota</taxon>
        <taxon>Sar</taxon>
        <taxon>Stramenopiles</taxon>
        <taxon>Oomycota</taxon>
        <taxon>Peronosporomycetes</taxon>
        <taxon>Peronosporales</taxon>
        <taxon>Peronosporaceae</taxon>
        <taxon>Phytophthora</taxon>
    </lineage>
</organism>
<dbReference type="SUPFAM" id="SSF47874">
    <property type="entry name" value="Annexin"/>
    <property type="match status" value="1"/>
</dbReference>
<accession>A0A6G0M720</accession>
<dbReference type="Gene3D" id="1.10.220.10">
    <property type="entry name" value="Annexin"/>
    <property type="match status" value="1"/>
</dbReference>
<comment type="caution">
    <text evidence="1">The sequence shown here is derived from an EMBL/GenBank/DDBJ whole genome shotgun (WGS) entry which is preliminary data.</text>
</comment>
<gene>
    <name evidence="1" type="ORF">PF004_g32272</name>
</gene>
<dbReference type="EMBL" id="QXGC01009768">
    <property type="protein sequence ID" value="KAE9157322.1"/>
    <property type="molecule type" value="Genomic_DNA"/>
</dbReference>
<protein>
    <recommendedName>
        <fullName evidence="3">Annexin</fullName>
    </recommendedName>
</protein>
<proteinExistence type="predicted"/>
<dbReference type="AlphaFoldDB" id="A0A6G0M720"/>
<reference evidence="1 2" key="1">
    <citation type="submission" date="2018-09" db="EMBL/GenBank/DDBJ databases">
        <title>Genomic investigation of the strawberry pathogen Phytophthora fragariae indicates pathogenicity is determined by transcriptional variation in three key races.</title>
        <authorList>
            <person name="Adams T.M."/>
            <person name="Armitage A.D."/>
            <person name="Sobczyk M.K."/>
            <person name="Bates H.J."/>
            <person name="Dunwell J.M."/>
            <person name="Nellist C.F."/>
            <person name="Harrison R.J."/>
        </authorList>
    </citation>
    <scope>NUCLEOTIDE SEQUENCE [LARGE SCALE GENOMIC DNA]</scope>
    <source>
        <strain evidence="1 2">BC-23</strain>
    </source>
</reference>
<name>A0A6G0M720_9STRA</name>
<dbReference type="InterPro" id="IPR037104">
    <property type="entry name" value="Annexin_sf"/>
</dbReference>
<evidence type="ECO:0000313" key="1">
    <source>
        <dbReference type="EMBL" id="KAE9157322.1"/>
    </source>
</evidence>